<feature type="coiled-coil region" evidence="1">
    <location>
        <begin position="72"/>
        <end position="99"/>
    </location>
</feature>
<dbReference type="EMBL" id="JARAKF010000001">
    <property type="protein sequence ID" value="MDU8993448.1"/>
    <property type="molecule type" value="Genomic_DNA"/>
</dbReference>
<name>A0ABU3UHQ5_9ACTN</name>
<organism evidence="2 3">
    <name type="scientific">Streptomyces mirabilis</name>
    <dbReference type="NCBI Taxonomy" id="68239"/>
    <lineage>
        <taxon>Bacteria</taxon>
        <taxon>Bacillati</taxon>
        <taxon>Actinomycetota</taxon>
        <taxon>Actinomycetes</taxon>
        <taxon>Kitasatosporales</taxon>
        <taxon>Streptomycetaceae</taxon>
        <taxon>Streptomyces</taxon>
    </lineage>
</organism>
<dbReference type="RefSeq" id="WP_240362948.1">
    <property type="nucleotide sequence ID" value="NZ_CP107955.1"/>
</dbReference>
<dbReference type="InterPro" id="IPR009057">
    <property type="entry name" value="Homeodomain-like_sf"/>
</dbReference>
<protein>
    <submittedName>
        <fullName evidence="2">Transposase</fullName>
    </submittedName>
</protein>
<sequence length="110" mass="12074">MTIQQPSEAVMPRSYPPEFRRKILDLVASGRKVAEVARLLGISDQTIYVWHRQHLIDTEQLPGTNSSDLSELAAAHKHIAELEAELAIHRRAAELLGEVTSPKGGAKPSA</sequence>
<evidence type="ECO:0000313" key="2">
    <source>
        <dbReference type="EMBL" id="MDU8993448.1"/>
    </source>
</evidence>
<dbReference type="Pfam" id="PF01527">
    <property type="entry name" value="HTH_Tnp_1"/>
    <property type="match status" value="1"/>
</dbReference>
<keyword evidence="3" id="KW-1185">Reference proteome</keyword>
<evidence type="ECO:0000256" key="1">
    <source>
        <dbReference type="SAM" id="Coils"/>
    </source>
</evidence>
<dbReference type="Proteomes" id="UP001257627">
    <property type="component" value="Unassembled WGS sequence"/>
</dbReference>
<dbReference type="InterPro" id="IPR036388">
    <property type="entry name" value="WH-like_DNA-bd_sf"/>
</dbReference>
<accession>A0ABU3UHQ5</accession>
<keyword evidence="1" id="KW-0175">Coiled coil</keyword>
<gene>
    <name evidence="2" type="ORF">PU648_14065</name>
</gene>
<reference evidence="2 3" key="1">
    <citation type="submission" date="2023-02" db="EMBL/GenBank/DDBJ databases">
        <authorList>
            <person name="Maleckis M."/>
        </authorList>
    </citation>
    <scope>NUCLEOTIDE SEQUENCE [LARGE SCALE GENOMIC DNA]</scope>
    <source>
        <strain evidence="2 3">P8-A2</strain>
    </source>
</reference>
<evidence type="ECO:0000313" key="3">
    <source>
        <dbReference type="Proteomes" id="UP001257627"/>
    </source>
</evidence>
<dbReference type="Gene3D" id="1.10.10.10">
    <property type="entry name" value="Winged helix-like DNA-binding domain superfamily/Winged helix DNA-binding domain"/>
    <property type="match status" value="1"/>
</dbReference>
<dbReference type="InterPro" id="IPR002514">
    <property type="entry name" value="Transposase_8"/>
</dbReference>
<comment type="caution">
    <text evidence="2">The sequence shown here is derived from an EMBL/GenBank/DDBJ whole genome shotgun (WGS) entry which is preliminary data.</text>
</comment>
<proteinExistence type="predicted"/>
<dbReference type="SUPFAM" id="SSF46689">
    <property type="entry name" value="Homeodomain-like"/>
    <property type="match status" value="1"/>
</dbReference>